<gene>
    <name evidence="2" type="ORF">GCM10007853_29180</name>
</gene>
<evidence type="ECO:0000256" key="1">
    <source>
        <dbReference type="SAM" id="MobiDB-lite"/>
    </source>
</evidence>
<dbReference type="RefSeq" id="WP_284392149.1">
    <property type="nucleotide sequence ID" value="NZ_BSNK01000002.1"/>
</dbReference>
<reference evidence="2" key="2">
    <citation type="submission" date="2023-01" db="EMBL/GenBank/DDBJ databases">
        <title>Draft genome sequence of Algimonas ampicilliniresistens strain NBRC 108219.</title>
        <authorList>
            <person name="Sun Q."/>
            <person name="Mori K."/>
        </authorList>
    </citation>
    <scope>NUCLEOTIDE SEQUENCE</scope>
    <source>
        <strain evidence="2">NBRC 108219</strain>
    </source>
</reference>
<feature type="compositionally biased region" description="Basic and acidic residues" evidence="1">
    <location>
        <begin position="120"/>
        <end position="140"/>
    </location>
</feature>
<reference evidence="2" key="1">
    <citation type="journal article" date="2014" name="Int. J. Syst. Evol. Microbiol.">
        <title>Complete genome of a new Firmicutes species belonging to the dominant human colonic microbiota ('Ruminococcus bicirculans') reveals two chromosomes and a selective capacity to utilize plant glucans.</title>
        <authorList>
            <consortium name="NISC Comparative Sequencing Program"/>
            <person name="Wegmann U."/>
            <person name="Louis P."/>
            <person name="Goesmann A."/>
            <person name="Henrissat B."/>
            <person name="Duncan S.H."/>
            <person name="Flint H.J."/>
        </authorList>
    </citation>
    <scope>NUCLEOTIDE SEQUENCE</scope>
    <source>
        <strain evidence="2">NBRC 108219</strain>
    </source>
</reference>
<feature type="region of interest" description="Disordered" evidence="1">
    <location>
        <begin position="87"/>
        <end position="106"/>
    </location>
</feature>
<feature type="region of interest" description="Disordered" evidence="1">
    <location>
        <begin position="111"/>
        <end position="202"/>
    </location>
</feature>
<dbReference type="Proteomes" id="UP001161391">
    <property type="component" value="Unassembled WGS sequence"/>
</dbReference>
<organism evidence="2 3">
    <name type="scientific">Algimonas ampicilliniresistens</name>
    <dbReference type="NCBI Taxonomy" id="1298735"/>
    <lineage>
        <taxon>Bacteria</taxon>
        <taxon>Pseudomonadati</taxon>
        <taxon>Pseudomonadota</taxon>
        <taxon>Alphaproteobacteria</taxon>
        <taxon>Maricaulales</taxon>
        <taxon>Robiginitomaculaceae</taxon>
        <taxon>Algimonas</taxon>
    </lineage>
</organism>
<protein>
    <submittedName>
        <fullName evidence="2">Uncharacterized protein</fullName>
    </submittedName>
</protein>
<proteinExistence type="predicted"/>
<evidence type="ECO:0000313" key="2">
    <source>
        <dbReference type="EMBL" id="GLQ25044.1"/>
    </source>
</evidence>
<accession>A0ABQ5VDE4</accession>
<keyword evidence="3" id="KW-1185">Reference proteome</keyword>
<feature type="compositionally biased region" description="Basic and acidic residues" evidence="1">
    <location>
        <begin position="25"/>
        <end position="64"/>
    </location>
</feature>
<name>A0ABQ5VDE4_9PROT</name>
<evidence type="ECO:0000313" key="3">
    <source>
        <dbReference type="Proteomes" id="UP001161391"/>
    </source>
</evidence>
<feature type="compositionally biased region" description="Basic and acidic residues" evidence="1">
    <location>
        <begin position="167"/>
        <end position="176"/>
    </location>
</feature>
<dbReference type="EMBL" id="BSNK01000002">
    <property type="protein sequence ID" value="GLQ25044.1"/>
    <property type="molecule type" value="Genomic_DNA"/>
</dbReference>
<feature type="compositionally biased region" description="Basic residues" evidence="1">
    <location>
        <begin position="145"/>
        <end position="154"/>
    </location>
</feature>
<feature type="compositionally biased region" description="Basic and acidic residues" evidence="1">
    <location>
        <begin position="1"/>
        <end position="17"/>
    </location>
</feature>
<feature type="region of interest" description="Disordered" evidence="1">
    <location>
        <begin position="1"/>
        <end position="72"/>
    </location>
</feature>
<comment type="caution">
    <text evidence="2">The sequence shown here is derived from an EMBL/GenBank/DDBJ whole genome shotgun (WGS) entry which is preliminary data.</text>
</comment>
<feature type="compositionally biased region" description="Basic and acidic residues" evidence="1">
    <location>
        <begin position="87"/>
        <end position="96"/>
    </location>
</feature>
<sequence length="202" mass="23638">MASDFDRDSSGKSDWDKQQWQAEQAARDVALDKQRDKERKARERSARNAQRKLERLQRTLKEQGEISEFEDEFAESVSERLDRFGSAFQDREKGRPGDALSFAQKRVLAGMNRKAKDLKKRPVPESDDDKLERPRYERSQPRSSFKSKRPKFTPRVRQLDEDFTPETEARSEDGRPEPYIPEPELTRPPVGKPFLRIVKNDS</sequence>